<dbReference type="Proteomes" id="UP001352852">
    <property type="component" value="Unassembled WGS sequence"/>
</dbReference>
<gene>
    <name evidence="1" type="ORF">CHARACLAT_021591</name>
</gene>
<name>A0ABU7DAV4_9TELE</name>
<protein>
    <submittedName>
        <fullName evidence="1">Uncharacterized protein</fullName>
    </submittedName>
</protein>
<accession>A0ABU7DAV4</accession>
<organism evidence="1 2">
    <name type="scientific">Characodon lateralis</name>
    <dbReference type="NCBI Taxonomy" id="208331"/>
    <lineage>
        <taxon>Eukaryota</taxon>
        <taxon>Metazoa</taxon>
        <taxon>Chordata</taxon>
        <taxon>Craniata</taxon>
        <taxon>Vertebrata</taxon>
        <taxon>Euteleostomi</taxon>
        <taxon>Actinopterygii</taxon>
        <taxon>Neopterygii</taxon>
        <taxon>Teleostei</taxon>
        <taxon>Neoteleostei</taxon>
        <taxon>Acanthomorphata</taxon>
        <taxon>Ovalentaria</taxon>
        <taxon>Atherinomorphae</taxon>
        <taxon>Cyprinodontiformes</taxon>
        <taxon>Goodeidae</taxon>
        <taxon>Characodon</taxon>
    </lineage>
</organism>
<sequence>MLFEKKSVRHRSVEGPVLTAHGSGAVSVFVLHRNQFTYWWDWCETQQHTHLLHLCVVGPSPPPPPPPSLPLSLLLRPGPTPHSDVSSLEEDPWGFWVLASSPVGPQG</sequence>
<evidence type="ECO:0000313" key="2">
    <source>
        <dbReference type="Proteomes" id="UP001352852"/>
    </source>
</evidence>
<keyword evidence="2" id="KW-1185">Reference proteome</keyword>
<reference evidence="1 2" key="1">
    <citation type="submission" date="2021-06" db="EMBL/GenBank/DDBJ databases">
        <authorList>
            <person name="Palmer J.M."/>
        </authorList>
    </citation>
    <scope>NUCLEOTIDE SEQUENCE [LARGE SCALE GENOMIC DNA]</scope>
    <source>
        <strain evidence="1 2">CL_MEX2019</strain>
        <tissue evidence="1">Muscle</tissue>
    </source>
</reference>
<proteinExistence type="predicted"/>
<comment type="caution">
    <text evidence="1">The sequence shown here is derived from an EMBL/GenBank/DDBJ whole genome shotgun (WGS) entry which is preliminary data.</text>
</comment>
<dbReference type="EMBL" id="JAHUTJ010018515">
    <property type="protein sequence ID" value="MED6271565.1"/>
    <property type="molecule type" value="Genomic_DNA"/>
</dbReference>
<evidence type="ECO:0000313" key="1">
    <source>
        <dbReference type="EMBL" id="MED6271565.1"/>
    </source>
</evidence>